<sequence length="65" mass="6968">MANHPVFATPADIIRPIAAALETAQFLALDPQAKDLASDLIAWAQETAALMAINMQNEKPEAEHA</sequence>
<dbReference type="EMBL" id="PKLF01000132">
    <property type="protein sequence ID" value="MBE8614933.1"/>
    <property type="molecule type" value="Genomic_DNA"/>
</dbReference>
<reference evidence="1" key="1">
    <citation type="submission" date="2017-12" db="EMBL/GenBank/DDBJ databases">
        <title>Genome sequencing and analysis.</title>
        <authorList>
            <person name="Huang Y.-T."/>
        </authorList>
    </citation>
    <scope>NUCLEOTIDE SEQUENCE</scope>
    <source>
        <strain evidence="1">VGH116</strain>
    </source>
</reference>
<protein>
    <submittedName>
        <fullName evidence="1">Uncharacterized protein</fullName>
    </submittedName>
</protein>
<comment type="caution">
    <text evidence="1">The sequence shown here is derived from an EMBL/GenBank/DDBJ whole genome shotgun (WGS) entry which is preliminary data.</text>
</comment>
<proteinExistence type="predicted"/>
<dbReference type="AlphaFoldDB" id="A0A8I0Q958"/>
<evidence type="ECO:0000313" key="2">
    <source>
        <dbReference type="Proteomes" id="UP000650477"/>
    </source>
</evidence>
<dbReference type="Proteomes" id="UP000650477">
    <property type="component" value="Unassembled WGS sequence"/>
</dbReference>
<accession>A0A8I0Q958</accession>
<name>A0A8I0Q958_MORMO</name>
<organism evidence="1 2">
    <name type="scientific">Morganella morganii</name>
    <name type="common">Proteus morganii</name>
    <dbReference type="NCBI Taxonomy" id="582"/>
    <lineage>
        <taxon>Bacteria</taxon>
        <taxon>Pseudomonadati</taxon>
        <taxon>Pseudomonadota</taxon>
        <taxon>Gammaproteobacteria</taxon>
        <taxon>Enterobacterales</taxon>
        <taxon>Morganellaceae</taxon>
        <taxon>Morganella</taxon>
    </lineage>
</organism>
<gene>
    <name evidence="1" type="ORF">CYG68_21720</name>
</gene>
<evidence type="ECO:0000313" key="1">
    <source>
        <dbReference type="EMBL" id="MBE8614933.1"/>
    </source>
</evidence>
<dbReference type="RefSeq" id="WP_193830611.1">
    <property type="nucleotide sequence ID" value="NZ_JBFZQT010000001.1"/>
</dbReference>